<dbReference type="InterPro" id="IPR013154">
    <property type="entry name" value="ADH-like_N"/>
</dbReference>
<gene>
    <name evidence="12" type="primary">LOC110979180</name>
</gene>
<dbReference type="GO" id="GO:0044550">
    <property type="term" value="P:secondary metabolite biosynthetic process"/>
    <property type="evidence" value="ECO:0007669"/>
    <property type="project" value="UniProtKB-ARBA"/>
</dbReference>
<dbReference type="CDD" id="cd00833">
    <property type="entry name" value="PKS"/>
    <property type="match status" value="1"/>
</dbReference>
<dbReference type="InterPro" id="IPR032821">
    <property type="entry name" value="PKS_assoc"/>
</dbReference>
<keyword evidence="1" id="KW-0596">Phosphopantetheine</keyword>
<dbReference type="Proteomes" id="UP000694845">
    <property type="component" value="Unplaced"/>
</dbReference>
<dbReference type="PROSITE" id="PS52019">
    <property type="entry name" value="PKS_MFAS_DH"/>
    <property type="match status" value="1"/>
</dbReference>
<dbReference type="GO" id="GO:0004315">
    <property type="term" value="F:3-oxoacyl-[acyl-carrier-protein] synthase activity"/>
    <property type="evidence" value="ECO:0007669"/>
    <property type="project" value="InterPro"/>
</dbReference>
<dbReference type="SUPFAM" id="SSF51735">
    <property type="entry name" value="NAD(P)-binding Rossmann-fold domains"/>
    <property type="match status" value="3"/>
</dbReference>
<evidence type="ECO:0000313" key="11">
    <source>
        <dbReference type="Proteomes" id="UP000694845"/>
    </source>
</evidence>
<dbReference type="InterPro" id="IPR049551">
    <property type="entry name" value="PKS_DH_C"/>
</dbReference>
<dbReference type="SMART" id="SM00829">
    <property type="entry name" value="PKS_ER"/>
    <property type="match status" value="1"/>
</dbReference>
<dbReference type="Pfam" id="PF08240">
    <property type="entry name" value="ADH_N"/>
    <property type="match status" value="1"/>
</dbReference>
<dbReference type="GO" id="GO:0031177">
    <property type="term" value="F:phosphopantetheine binding"/>
    <property type="evidence" value="ECO:0007669"/>
    <property type="project" value="InterPro"/>
</dbReference>
<keyword evidence="4" id="KW-0521">NADP</keyword>
<dbReference type="Pfam" id="PF08242">
    <property type="entry name" value="Methyltransf_12"/>
    <property type="match status" value="1"/>
</dbReference>
<dbReference type="SMART" id="SM00823">
    <property type="entry name" value="PKS_PP"/>
    <property type="match status" value="1"/>
</dbReference>
<dbReference type="InterPro" id="IPR049900">
    <property type="entry name" value="PKS_mFAS_DH"/>
</dbReference>
<feature type="domain" description="Carrier" evidence="8">
    <location>
        <begin position="2369"/>
        <end position="2446"/>
    </location>
</feature>
<dbReference type="KEGG" id="aplc:110979180"/>
<feature type="region of interest" description="N-terminal hotdog fold" evidence="7">
    <location>
        <begin position="938"/>
        <end position="1062"/>
    </location>
</feature>
<evidence type="ECO:0000256" key="5">
    <source>
        <dbReference type="ARBA" id="ARBA00023268"/>
    </source>
</evidence>
<evidence type="ECO:0000259" key="10">
    <source>
        <dbReference type="PROSITE" id="PS52019"/>
    </source>
</evidence>
<dbReference type="SUPFAM" id="SSF47336">
    <property type="entry name" value="ACP-like"/>
    <property type="match status" value="1"/>
</dbReference>
<dbReference type="InterPro" id="IPR036736">
    <property type="entry name" value="ACP-like_sf"/>
</dbReference>
<evidence type="ECO:0000313" key="12">
    <source>
        <dbReference type="RefSeq" id="XP_022090458.1"/>
    </source>
</evidence>
<dbReference type="InterPro" id="IPR014043">
    <property type="entry name" value="Acyl_transferase_dom"/>
</dbReference>
<dbReference type="SMART" id="SM00826">
    <property type="entry name" value="PKS_DH"/>
    <property type="match status" value="1"/>
</dbReference>
<dbReference type="SMART" id="SM00825">
    <property type="entry name" value="PKS_KS"/>
    <property type="match status" value="1"/>
</dbReference>
<sequence>MCRIKEIGWQYIIHKLCFWFGYFEGSKISLVITESHSKPANMKQPPATPKTPIAIVGIGCRMPGGVDSPQSFWDVLIKQKDMVSEVPADRWSLDSFHDPDQSNHSKMVTRRGGFVHDIDKFDNTFFKISPREASSMDPQQRHILEVTYEAFQDAGIIPTDLGESCGVYIGVGMMDYAVMLTETSLIGPYMHTGTAHSSVANRISYVFDLRGPSFAVETACASSITAMHLACDAIWNGECTHAVAGGCNALLIPETTVGFSALGVLSAEGKCCPFSDGVNGYVRSEGFGAFILKTLDAAVAENDHIYAVISGSSIAANGSCKSLTMPSGPAQEMVMRNAYERFGIPTSSVHYVEAHGTGTPVGDPIEAEAIGRIFGTQDKTPVKIGSVKSNFGHNECAAGITSSIKVALMLDKKTLAPTINHHKPNPNIDLKGLNLEVQTTTESIKDDEGLYTIGLNSFGFSGAVAHMIFQEAPQRQKKSETPKANWKFGDADQVGRPIILPLSAKSKDALNDLAQKWLEFECDNDALGVVSWQASRRDQHPYRLAVIANSGASCRQSLERFLQGAVSEKVISGTAPQAKPKICFVFPGQGQQWVDMGRKLYRADSVFKESIDRCDSVYRKISGWSLLETCSLFNGNTIDPKTSPYSSVDDALNQVEVVQPAITFIQVALLHLWKHLGVYPDVVVGHSVGEIAAAYACGGLTLEEAISVIYHRSHEQAKQKGTGRMAALRATKEQAEEICKEHEHLYIAAVNAPGSMTLAGNTDIIAEVVQNNPGKAKQLRVTCAFHTPEMDPIKEPFMAAMKGVVNSESGKRDVPYYSTVTGAYYAGSFGTDYWWSNIRSAVLFQPAIEAVLQETKADIFLEIAASNTLLTPIKQIAHALDPKNPPVIINSSLRDKDDLLNMQRAVASIYVNGSHLDWCKITDNAAEWAPVPTYPWQHQSFWLETDQRQKRRLGLDDRTIKGQNGKFTLDMFPFLADHVVGNRIVFPGAGYVEFMIQMGFSQTEQPAFKNINFTRVLPWPEDTDPKKCTLKLGLVKDGAKMHVTCEGNQHSDAQMESLSSKTSETCLPLREIQARCTTEVGSELFYSRLAAVGLKYGPAFQPVEKMFLGDGEALAILNPVADNKQRIQIAHFDATFQLVLSAVGPFSAMYLPVRIDSLQMTTETIPSGEKILAYTKIHEYDSTYIGADIAMLTLDGQLLVDVKGFLAQNFSGNKSDVPIESCVYTTQWQPASAHTLPTSVLSEAMEESNLQKICPDEMDGLLRATEVLKDLEGVCVSYVQNALAKVPSREIDENVAKYITRIKSILANTKTKPVPYRDIPEVLRNVLNMAPELNAEVNLVKRFGDTLPDTLKDPQVGLSVLYPEEALDKYFHESLSATLYYKATSQAVVKSIREAVKHKTVVRVLELGGQSGSLTRMIVEPLKDMGLTEQLEYVFTDGNKKLLQQVQDNLSEFSFIEYKQLDIKKNAKEQDFVANSFDLAICVNALHATNNIHQSASNVRNLVSPDGLMFILENTSMHILADFFSLAAEEAHLLSRQGWVDTLVSVGLQDVKSASTSQEFFYSVFVGRKPAVSPQVKKADNKLLIIQNDNSQFTKKFLQSYKGKPEICKFSTVTSFSHVISEHTTAPAEVMYIYSDEDSKLYALLRLFQAVESYPEAVKRVWVLTTGGNNGSQNPQASLAVGLARAVSNQVPTVPIFAIDFDPSSTVDENVHELLSLMNDDEPGEQEIIIRGGEKHVPRLIHQDLHQVSKVQSKTWRVEQDLKGPRSNNASIDDLAFHDVPDLEIPSGHVKIAVKAAPLNFKDVMMALGLLEGLESDVHPSFGLECAGKVVEVGSEVTDLKVNDNVMAFGKNCFASHTVCDSRLTVHKPENLSWVDSSSVGVIFATAYLSLVDRANLKKGETVLIHSACGGVGLAAIQIARMRGATIICTAGTETKRSYLRNELGMHFVSDSRSSKFYDDVMEWTDGKGVNVVLNSLSGKLLQTGLSLLSPGGRFCEIGKRDILQSSSLPMNFFLENKVFHSCQLDILMKQRPEEVQCVMRKVVSLFEDKTLQPIPTSVYSIENLKETFRVMSKGSHIGKIVFEVPENFQPKDVQPSLCQFKSNATYIVTGGYGGIGQALSRWLCLNGAKHIALVSRRGATTAAAKRTLNFLKKNKVNIYEFPLDISNKAGVQDLLRTLRQNKTTPPVKGIFHLAGVIDEESLSEVTPNQMDRILGAKALGAQHLSELTQDDNLEIFFMLSSISTTWGHQAQPCYCAANAYLDALAESRHSRGLPALSVQLAPVKGAGYLEDKGQTVKVLAMKGCYQLHVDEFLQVLSQLLPRRDLPVVTFANQDWGITQTTCHKSTLKFHHLATRSKGTATKGETQQMELADLETSIKSKMAELLCMSEEAIDISQPMVNYGVDSLVALEIANWATHQLGVEISQLDILGGMTTVELIDKATEAN</sequence>
<dbReference type="PROSITE" id="PS00606">
    <property type="entry name" value="KS3_1"/>
    <property type="match status" value="1"/>
</dbReference>
<dbReference type="InterPro" id="IPR011032">
    <property type="entry name" value="GroES-like_sf"/>
</dbReference>
<dbReference type="InterPro" id="IPR014030">
    <property type="entry name" value="Ketoacyl_synth_N"/>
</dbReference>
<dbReference type="InterPro" id="IPR016039">
    <property type="entry name" value="Thiolase-like"/>
</dbReference>
<dbReference type="GO" id="GO:0016491">
    <property type="term" value="F:oxidoreductase activity"/>
    <property type="evidence" value="ECO:0007669"/>
    <property type="project" value="InterPro"/>
</dbReference>
<dbReference type="Gene3D" id="3.30.70.3290">
    <property type="match status" value="1"/>
</dbReference>
<dbReference type="InterPro" id="IPR029063">
    <property type="entry name" value="SAM-dependent_MTases_sf"/>
</dbReference>
<keyword evidence="11" id="KW-1185">Reference proteome</keyword>
<dbReference type="SUPFAM" id="SSF55048">
    <property type="entry name" value="Probable ACP-binding domain of malonyl-CoA ACP transacylase"/>
    <property type="match status" value="1"/>
</dbReference>
<evidence type="ECO:0000259" key="9">
    <source>
        <dbReference type="PROSITE" id="PS52004"/>
    </source>
</evidence>
<dbReference type="InterPro" id="IPR020806">
    <property type="entry name" value="PKS_PP-bd"/>
</dbReference>
<reference evidence="12" key="1">
    <citation type="submission" date="2025-08" db="UniProtKB">
        <authorList>
            <consortium name="RefSeq"/>
        </authorList>
    </citation>
    <scope>IDENTIFICATION</scope>
</reference>
<dbReference type="PROSITE" id="PS52004">
    <property type="entry name" value="KS3_2"/>
    <property type="match status" value="1"/>
</dbReference>
<dbReference type="InterPro" id="IPR036291">
    <property type="entry name" value="NAD(P)-bd_dom_sf"/>
</dbReference>
<dbReference type="InterPro" id="IPR013968">
    <property type="entry name" value="PKS_KR"/>
</dbReference>
<accession>A0A8B7YB62</accession>
<dbReference type="InterPro" id="IPR014031">
    <property type="entry name" value="Ketoacyl_synth_C"/>
</dbReference>
<dbReference type="SMART" id="SM00822">
    <property type="entry name" value="PKS_KR"/>
    <property type="match status" value="1"/>
</dbReference>
<dbReference type="Pfam" id="PF14765">
    <property type="entry name" value="PS-DH"/>
    <property type="match status" value="1"/>
</dbReference>
<dbReference type="GO" id="GO:0006633">
    <property type="term" value="P:fatty acid biosynthetic process"/>
    <property type="evidence" value="ECO:0007669"/>
    <property type="project" value="UniProtKB-UniPathway"/>
</dbReference>
<dbReference type="OrthoDB" id="329835at2759"/>
<dbReference type="Pfam" id="PF08659">
    <property type="entry name" value="KR"/>
    <property type="match status" value="1"/>
</dbReference>
<dbReference type="InterPro" id="IPR057326">
    <property type="entry name" value="KR_dom"/>
</dbReference>
<name>A0A8B7YB62_ACAPL</name>
<evidence type="ECO:0000256" key="2">
    <source>
        <dbReference type="ARBA" id="ARBA00022553"/>
    </source>
</evidence>
<dbReference type="Gene3D" id="3.40.50.150">
    <property type="entry name" value="Vaccinia Virus protein VP39"/>
    <property type="match status" value="1"/>
</dbReference>
<dbReference type="RefSeq" id="XP_022090458.1">
    <property type="nucleotide sequence ID" value="XM_022234766.1"/>
</dbReference>
<dbReference type="InterPro" id="IPR009081">
    <property type="entry name" value="PP-bd_ACP"/>
</dbReference>
<evidence type="ECO:0000256" key="3">
    <source>
        <dbReference type="ARBA" id="ARBA00022679"/>
    </source>
</evidence>
<feature type="domain" description="Ketosynthase family 3 (KS3)" evidence="9">
    <location>
        <begin position="50"/>
        <end position="471"/>
    </location>
</feature>
<dbReference type="InterPro" id="IPR042104">
    <property type="entry name" value="PKS_dehydratase_sf"/>
</dbReference>
<organism evidence="11 12">
    <name type="scientific">Acanthaster planci</name>
    <name type="common">Crown-of-thorns starfish</name>
    <dbReference type="NCBI Taxonomy" id="133434"/>
    <lineage>
        <taxon>Eukaryota</taxon>
        <taxon>Metazoa</taxon>
        <taxon>Echinodermata</taxon>
        <taxon>Eleutherozoa</taxon>
        <taxon>Asterozoa</taxon>
        <taxon>Asteroidea</taxon>
        <taxon>Valvatacea</taxon>
        <taxon>Valvatida</taxon>
        <taxon>Acanthasteridae</taxon>
        <taxon>Acanthaster</taxon>
    </lineage>
</organism>
<dbReference type="SMART" id="SM00827">
    <property type="entry name" value="PKS_AT"/>
    <property type="match status" value="1"/>
</dbReference>
<dbReference type="InterPro" id="IPR050444">
    <property type="entry name" value="Polyketide_Synthase"/>
</dbReference>
<dbReference type="InterPro" id="IPR016036">
    <property type="entry name" value="Malonyl_transacylase_ACP-bd"/>
</dbReference>
<dbReference type="InterPro" id="IPR001227">
    <property type="entry name" value="Ac_transferase_dom_sf"/>
</dbReference>
<evidence type="ECO:0000256" key="1">
    <source>
        <dbReference type="ARBA" id="ARBA00022450"/>
    </source>
</evidence>
<dbReference type="CDD" id="cd05195">
    <property type="entry name" value="enoyl_red"/>
    <property type="match status" value="1"/>
</dbReference>
<dbReference type="GeneID" id="110979180"/>
<dbReference type="SUPFAM" id="SSF53901">
    <property type="entry name" value="Thiolase-like"/>
    <property type="match status" value="1"/>
</dbReference>
<feature type="active site" description="Proton donor; for dehydratase activity" evidence="7">
    <location>
        <position position="1133"/>
    </location>
</feature>
<keyword evidence="6" id="KW-0012">Acyltransferase</keyword>
<dbReference type="Gene3D" id="3.10.129.110">
    <property type="entry name" value="Polyketide synthase dehydratase"/>
    <property type="match status" value="1"/>
</dbReference>
<evidence type="ECO:0000259" key="8">
    <source>
        <dbReference type="PROSITE" id="PS50075"/>
    </source>
</evidence>
<dbReference type="Gene3D" id="1.10.1200.10">
    <property type="entry name" value="ACP-like"/>
    <property type="match status" value="1"/>
</dbReference>
<dbReference type="InterPro" id="IPR049552">
    <property type="entry name" value="PKS_DH_N"/>
</dbReference>
<dbReference type="SUPFAM" id="SSF53335">
    <property type="entry name" value="S-adenosyl-L-methionine-dependent methyltransferases"/>
    <property type="match status" value="1"/>
</dbReference>
<dbReference type="InterPro" id="IPR016035">
    <property type="entry name" value="Acyl_Trfase/lysoPLipase"/>
</dbReference>
<protein>
    <submittedName>
        <fullName evidence="12">Uncharacterized protein LOC110979180 isoform X1</fullName>
    </submittedName>
</protein>
<dbReference type="Pfam" id="PF21089">
    <property type="entry name" value="PKS_DH_N"/>
    <property type="match status" value="1"/>
</dbReference>
<dbReference type="OMA" id="ALDSLYW"/>
<dbReference type="PANTHER" id="PTHR45681">
    <property type="entry name" value="POLYKETIDE SYNTHASE 44-RELATED"/>
    <property type="match status" value="1"/>
</dbReference>
<dbReference type="InterPro" id="IPR020843">
    <property type="entry name" value="ER"/>
</dbReference>
<dbReference type="SUPFAM" id="SSF52151">
    <property type="entry name" value="FabD/lysophospholipase-like"/>
    <property type="match status" value="1"/>
</dbReference>
<dbReference type="PANTHER" id="PTHR45681:SF6">
    <property type="entry name" value="POLYKETIDE SYNTHASE 37"/>
    <property type="match status" value="1"/>
</dbReference>
<dbReference type="InterPro" id="IPR013149">
    <property type="entry name" value="ADH-like_C"/>
</dbReference>
<evidence type="ECO:0000256" key="4">
    <source>
        <dbReference type="ARBA" id="ARBA00022857"/>
    </source>
</evidence>
<dbReference type="FunFam" id="3.40.50.720:FF:000209">
    <property type="entry name" value="Polyketide synthase Pks12"/>
    <property type="match status" value="1"/>
</dbReference>
<dbReference type="Pfam" id="PF23297">
    <property type="entry name" value="ACP_SdgA_C"/>
    <property type="match status" value="1"/>
</dbReference>
<dbReference type="Pfam" id="PF02801">
    <property type="entry name" value="Ketoacyl-synt_C"/>
    <property type="match status" value="1"/>
</dbReference>
<keyword evidence="2" id="KW-0597">Phosphoprotein</keyword>
<dbReference type="UniPathway" id="UPA00094"/>
<feature type="active site" description="Proton acceptor; for dehydratase activity" evidence="7">
    <location>
        <position position="978"/>
    </location>
</feature>
<dbReference type="Gene3D" id="3.40.47.10">
    <property type="match status" value="1"/>
</dbReference>
<dbReference type="Gene3D" id="3.40.50.720">
    <property type="entry name" value="NAD(P)-binding Rossmann-like Domain"/>
    <property type="match status" value="3"/>
</dbReference>
<dbReference type="InterPro" id="IPR020807">
    <property type="entry name" value="PKS_DH"/>
</dbReference>
<keyword evidence="5" id="KW-0511">Multifunctional enzyme</keyword>
<dbReference type="Pfam" id="PF00109">
    <property type="entry name" value="ketoacyl-synt"/>
    <property type="match status" value="1"/>
</dbReference>
<dbReference type="SUPFAM" id="SSF50129">
    <property type="entry name" value="GroES-like"/>
    <property type="match status" value="1"/>
</dbReference>
<evidence type="ECO:0000256" key="6">
    <source>
        <dbReference type="ARBA" id="ARBA00023315"/>
    </source>
</evidence>
<proteinExistence type="predicted"/>
<dbReference type="InterPro" id="IPR013217">
    <property type="entry name" value="Methyltransf_12"/>
</dbReference>
<dbReference type="InterPro" id="IPR020841">
    <property type="entry name" value="PKS_Beta-ketoAc_synthase_dom"/>
</dbReference>
<dbReference type="PROSITE" id="PS50075">
    <property type="entry name" value="CARRIER"/>
    <property type="match status" value="1"/>
</dbReference>
<feature type="region of interest" description="C-terminal hotdog fold" evidence="7">
    <location>
        <begin position="1077"/>
        <end position="1216"/>
    </location>
</feature>
<evidence type="ECO:0000256" key="7">
    <source>
        <dbReference type="PROSITE-ProRule" id="PRU01363"/>
    </source>
</evidence>
<dbReference type="Gene3D" id="3.40.366.10">
    <property type="entry name" value="Malonyl-Coenzyme A Acyl Carrier Protein, domain 2"/>
    <property type="match status" value="1"/>
</dbReference>
<keyword evidence="3" id="KW-0808">Transferase</keyword>
<dbReference type="Pfam" id="PF16197">
    <property type="entry name" value="KAsynt_C_assoc"/>
    <property type="match status" value="1"/>
</dbReference>
<dbReference type="Pfam" id="PF00107">
    <property type="entry name" value="ADH_zinc_N"/>
    <property type="match status" value="1"/>
</dbReference>
<dbReference type="InterPro" id="IPR018201">
    <property type="entry name" value="Ketoacyl_synth_AS"/>
</dbReference>
<feature type="domain" description="PKS/mFAS DH" evidence="10">
    <location>
        <begin position="938"/>
        <end position="1216"/>
    </location>
</feature>
<dbReference type="Pfam" id="PF00698">
    <property type="entry name" value="Acyl_transf_1"/>
    <property type="match status" value="1"/>
</dbReference>
<dbReference type="Gene3D" id="3.90.180.10">
    <property type="entry name" value="Medium-chain alcohol dehydrogenases, catalytic domain"/>
    <property type="match status" value="1"/>
</dbReference>